<sequence length="116" mass="13526">MDVSEDRLSPTRKMRGTVELDQYVGIDSSVAYFQALDSSVCYKQRRKDIALVLHQLRPSPLQRCWFSFYFWIHASHFLLIGRQSNKLISSTIPPFRFTDRSRVTPYTCVTCLPFSV</sequence>
<evidence type="ECO:0000313" key="1">
    <source>
        <dbReference type="EMBL" id="AAR91132.1"/>
    </source>
</evidence>
<dbReference type="PaxDb" id="4577-GRMZM2G054655_P01"/>
<dbReference type="InParanoid" id="Q6R9N7"/>
<dbReference type="AlphaFoldDB" id="Q6R9N7"/>
<name>Q6R9N7_MAIZE</name>
<reference evidence="1 2" key="1">
    <citation type="journal article" date="2004" name="Plant Physiol.">
        <title>Sequence and comparative analysis of the maize NB mitochondrial genome.</title>
        <authorList>
            <person name="Clifton S.W."/>
            <person name="Minx P."/>
            <person name="Fauron C.M.-R."/>
            <person name="Gibson M."/>
            <person name="Allen J.O."/>
            <person name="Sun H."/>
            <person name="Thompson M."/>
            <person name="Barbazuk W.B."/>
            <person name="Kanuganti S."/>
            <person name="Tayloe C."/>
            <person name="Meyer L."/>
            <person name="Wilson R.K."/>
            <person name="Newton K.J."/>
        </authorList>
    </citation>
    <scope>NUCLEOTIDE SEQUENCE</scope>
    <source>
        <strain evidence="2">cv. B37N</strain>
    </source>
</reference>
<organism evidence="1 2">
    <name type="scientific">Zea mays</name>
    <name type="common">Maize</name>
    <dbReference type="NCBI Taxonomy" id="4577"/>
    <lineage>
        <taxon>Eukaryota</taxon>
        <taxon>Viridiplantae</taxon>
        <taxon>Streptophyta</taxon>
        <taxon>Embryophyta</taxon>
        <taxon>Tracheophyta</taxon>
        <taxon>Spermatophyta</taxon>
        <taxon>Magnoliopsida</taxon>
        <taxon>Liliopsida</taxon>
        <taxon>Poales</taxon>
        <taxon>Poaceae</taxon>
        <taxon>PACMAD clade</taxon>
        <taxon>Panicoideae</taxon>
        <taxon>Andropogonodae</taxon>
        <taxon>Andropogoneae</taxon>
        <taxon>Tripsacinae</taxon>
        <taxon>Zea</taxon>
    </lineage>
</organism>
<keyword evidence="2" id="KW-1185">Reference proteome</keyword>
<evidence type="ECO:0000313" key="2">
    <source>
        <dbReference type="Proteomes" id="UP000007305"/>
    </source>
</evidence>
<gene>
    <name evidence="1" type="primary">orf116-a</name>
</gene>
<dbReference type="Proteomes" id="UP000007305">
    <property type="component" value="Mitochondrion"/>
</dbReference>
<accession>Q6R9N7</accession>
<dbReference type="EMBL" id="AY506529">
    <property type="protein sequence ID" value="AAR91132.1"/>
    <property type="molecule type" value="Genomic_DNA"/>
</dbReference>
<dbReference type="GeneID" id="4055972"/>
<protein>
    <submittedName>
        <fullName evidence="1">Uncharacterized protein orf116-a</fullName>
    </submittedName>
</protein>
<proteinExistence type="predicted"/>
<geneLocation type="mitochondrion" evidence="1"/>
<keyword evidence="1" id="KW-0496">Mitochondrion</keyword>
<dbReference type="RefSeq" id="YP_588272.1">
    <property type="nucleotide sequence ID" value="NC_007982.1"/>
</dbReference>